<dbReference type="EMBL" id="BTFZ01000013">
    <property type="protein sequence ID" value="GMM37921.1"/>
    <property type="molecule type" value="Genomic_DNA"/>
</dbReference>
<dbReference type="GO" id="GO:0005730">
    <property type="term" value="C:nucleolus"/>
    <property type="evidence" value="ECO:0007669"/>
    <property type="project" value="UniProtKB-SubCell"/>
</dbReference>
<feature type="domain" description="Exoribonuclease phosphorolytic" evidence="8">
    <location>
        <begin position="21"/>
        <end position="151"/>
    </location>
</feature>
<comment type="subunit">
    <text evidence="6">Component of the RNA exosome complex. Specifically part of the catalytically inactive RNA exosome core complex (Exo-9) which may associate with the catalytic subunits RRP6 and DIS3 in cytoplasmic- and nuclear-specific RNA exosome complex forms. Exo-9 is formed by a hexameric base ring of RNase PH domain-containing subunits and a cap ring consisting of CSL4, RRP4 and RRP40.</text>
</comment>
<dbReference type="Pfam" id="PF01138">
    <property type="entry name" value="RNase_PH"/>
    <property type="match status" value="1"/>
</dbReference>
<dbReference type="RefSeq" id="XP_064854917.1">
    <property type="nucleotide sequence ID" value="XM_064998845.1"/>
</dbReference>
<dbReference type="FunFam" id="3.30.230.70:FF:000004">
    <property type="entry name" value="Exosome complex component Rrp41"/>
    <property type="match status" value="1"/>
</dbReference>
<accession>A0AAV5QTP6</accession>
<comment type="similarity">
    <text evidence="3">Belongs to the RNase PH family.</text>
</comment>
<dbReference type="GO" id="GO:0000176">
    <property type="term" value="C:nuclear exosome (RNase complex)"/>
    <property type="evidence" value="ECO:0007669"/>
    <property type="project" value="TreeGrafter"/>
</dbReference>
<proteinExistence type="inferred from homology"/>
<dbReference type="GO" id="GO:0071051">
    <property type="term" value="P:poly(A)-dependent snoRNA 3'-end processing"/>
    <property type="evidence" value="ECO:0007669"/>
    <property type="project" value="TreeGrafter"/>
</dbReference>
<dbReference type="CDD" id="cd11370">
    <property type="entry name" value="RNase_PH_RRP41"/>
    <property type="match status" value="1"/>
</dbReference>
<keyword evidence="5" id="KW-0271">Exosome</keyword>
<sequence length="245" mass="27118">MSNKELYSPEGLRLDGRRWNELKSFTCKVNTHQTSSDGSSYVQQGNTKVMCKVNGPLEPKSKANSNNNNASITVNLNIASFSPVERRKRPKSDRRIKEMMTILEKTFSETVITKLYPRTQIIVDCYVLSQDGGILSAVANSVTLALIDAGIAMYDFVSSINVGLYNNSIPILDLNHLEEGDMSFLTLGIVGKSEKLAMMLLEEKIPFDKLETLLGIGISGAQRIKDLMDEELRKHGKLLISTAAS</sequence>
<dbReference type="InterPro" id="IPR027408">
    <property type="entry name" value="PNPase/RNase_PH_dom_sf"/>
</dbReference>
<reference evidence="10 11" key="1">
    <citation type="journal article" date="2023" name="Elife">
        <title>Identification of key yeast species and microbe-microbe interactions impacting larval growth of Drosophila in the wild.</title>
        <authorList>
            <person name="Mure A."/>
            <person name="Sugiura Y."/>
            <person name="Maeda R."/>
            <person name="Honda K."/>
            <person name="Sakurai N."/>
            <person name="Takahashi Y."/>
            <person name="Watada M."/>
            <person name="Katoh T."/>
            <person name="Gotoh A."/>
            <person name="Gotoh Y."/>
            <person name="Taniguchi I."/>
            <person name="Nakamura K."/>
            <person name="Hayashi T."/>
            <person name="Katayama T."/>
            <person name="Uemura T."/>
            <person name="Hattori Y."/>
        </authorList>
    </citation>
    <scope>NUCLEOTIDE SEQUENCE [LARGE SCALE GENOMIC DNA]</scope>
    <source>
        <strain evidence="10 11">SC-9</strain>
    </source>
</reference>
<evidence type="ECO:0000256" key="5">
    <source>
        <dbReference type="ARBA" id="ARBA00022835"/>
    </source>
</evidence>
<feature type="domain" description="Exoribonuclease phosphorolytic" evidence="9">
    <location>
        <begin position="155"/>
        <end position="218"/>
    </location>
</feature>
<dbReference type="SUPFAM" id="SSF54211">
    <property type="entry name" value="Ribosomal protein S5 domain 2-like"/>
    <property type="match status" value="1"/>
</dbReference>
<evidence type="ECO:0000313" key="11">
    <source>
        <dbReference type="Proteomes" id="UP001360560"/>
    </source>
</evidence>
<dbReference type="InterPro" id="IPR020568">
    <property type="entry name" value="Ribosomal_Su5_D2-typ_SF"/>
</dbReference>
<dbReference type="InterPro" id="IPR036345">
    <property type="entry name" value="ExoRNase_PH_dom2_sf"/>
</dbReference>
<evidence type="ECO:0000256" key="3">
    <source>
        <dbReference type="ARBA" id="ARBA00006678"/>
    </source>
</evidence>
<dbReference type="InterPro" id="IPR001247">
    <property type="entry name" value="ExoRNase_PH_dom1"/>
</dbReference>
<dbReference type="InterPro" id="IPR050080">
    <property type="entry name" value="RNase_PH"/>
</dbReference>
<dbReference type="GO" id="GO:0000177">
    <property type="term" value="C:cytoplasmic exosome (RNase complex)"/>
    <property type="evidence" value="ECO:0007669"/>
    <property type="project" value="UniProtKB-ARBA"/>
</dbReference>
<dbReference type="AlphaFoldDB" id="A0AAV5QTP6"/>
<evidence type="ECO:0000256" key="7">
    <source>
        <dbReference type="ARBA" id="ARBA00077929"/>
    </source>
</evidence>
<evidence type="ECO:0000313" key="10">
    <source>
        <dbReference type="EMBL" id="GMM37921.1"/>
    </source>
</evidence>
<evidence type="ECO:0000256" key="4">
    <source>
        <dbReference type="ARBA" id="ARBA00022490"/>
    </source>
</evidence>
<evidence type="ECO:0000259" key="9">
    <source>
        <dbReference type="Pfam" id="PF03725"/>
    </source>
</evidence>
<evidence type="ECO:0000256" key="6">
    <source>
        <dbReference type="ARBA" id="ARBA00063066"/>
    </source>
</evidence>
<gene>
    <name evidence="10" type="ORF">DASC09_052460</name>
</gene>
<dbReference type="Proteomes" id="UP001360560">
    <property type="component" value="Unassembled WGS sequence"/>
</dbReference>
<dbReference type="GO" id="GO:0071038">
    <property type="term" value="P:TRAMP-dependent tRNA surveillance pathway"/>
    <property type="evidence" value="ECO:0007669"/>
    <property type="project" value="UniProtKB-ARBA"/>
</dbReference>
<evidence type="ECO:0000259" key="8">
    <source>
        <dbReference type="Pfam" id="PF01138"/>
    </source>
</evidence>
<dbReference type="PANTHER" id="PTHR11953:SF0">
    <property type="entry name" value="EXOSOME COMPLEX COMPONENT RRP41"/>
    <property type="match status" value="1"/>
</dbReference>
<dbReference type="GO" id="GO:0003723">
    <property type="term" value="F:RNA binding"/>
    <property type="evidence" value="ECO:0007669"/>
    <property type="project" value="TreeGrafter"/>
</dbReference>
<protein>
    <recommendedName>
        <fullName evidence="7">Ribosomal RNA-processing protein 41</fullName>
    </recommendedName>
</protein>
<dbReference type="PANTHER" id="PTHR11953">
    <property type="entry name" value="EXOSOME COMPLEX COMPONENT"/>
    <property type="match status" value="1"/>
</dbReference>
<dbReference type="Pfam" id="PF03725">
    <property type="entry name" value="RNase_PH_C"/>
    <property type="match status" value="1"/>
</dbReference>
<comment type="caution">
    <text evidence="10">The sequence shown here is derived from an EMBL/GenBank/DDBJ whole genome shotgun (WGS) entry which is preliminary data.</text>
</comment>
<name>A0AAV5QTP6_9ASCO</name>
<evidence type="ECO:0000256" key="2">
    <source>
        <dbReference type="ARBA" id="ARBA00004604"/>
    </source>
</evidence>
<keyword evidence="11" id="KW-1185">Reference proteome</keyword>
<dbReference type="GeneID" id="90075896"/>
<dbReference type="GO" id="GO:0071028">
    <property type="term" value="P:nuclear mRNA surveillance"/>
    <property type="evidence" value="ECO:0007669"/>
    <property type="project" value="TreeGrafter"/>
</dbReference>
<evidence type="ECO:0000256" key="1">
    <source>
        <dbReference type="ARBA" id="ARBA00004496"/>
    </source>
</evidence>
<dbReference type="GO" id="GO:0000467">
    <property type="term" value="P:exonucleolytic trimming to generate mature 3'-end of 5.8S rRNA from tricistronic rRNA transcript (SSU-rRNA, 5.8S rRNA, LSU-rRNA)"/>
    <property type="evidence" value="ECO:0007669"/>
    <property type="project" value="UniProtKB-ARBA"/>
</dbReference>
<dbReference type="GO" id="GO:0016075">
    <property type="term" value="P:rRNA catabolic process"/>
    <property type="evidence" value="ECO:0007669"/>
    <property type="project" value="TreeGrafter"/>
</dbReference>
<organism evidence="10 11">
    <name type="scientific">Saccharomycopsis crataegensis</name>
    <dbReference type="NCBI Taxonomy" id="43959"/>
    <lineage>
        <taxon>Eukaryota</taxon>
        <taxon>Fungi</taxon>
        <taxon>Dikarya</taxon>
        <taxon>Ascomycota</taxon>
        <taxon>Saccharomycotina</taxon>
        <taxon>Saccharomycetes</taxon>
        <taxon>Saccharomycopsidaceae</taxon>
        <taxon>Saccharomycopsis</taxon>
    </lineage>
</organism>
<keyword evidence="4" id="KW-0963">Cytoplasm</keyword>
<dbReference type="GO" id="GO:0034475">
    <property type="term" value="P:U4 snRNA 3'-end processing"/>
    <property type="evidence" value="ECO:0007669"/>
    <property type="project" value="TreeGrafter"/>
</dbReference>
<dbReference type="Gene3D" id="3.30.230.70">
    <property type="entry name" value="GHMP Kinase, N-terminal domain"/>
    <property type="match status" value="1"/>
</dbReference>
<dbReference type="InterPro" id="IPR015847">
    <property type="entry name" value="ExoRNase_PH_dom2"/>
</dbReference>
<dbReference type="SUPFAM" id="SSF55666">
    <property type="entry name" value="Ribonuclease PH domain 2-like"/>
    <property type="match status" value="1"/>
</dbReference>
<comment type="subcellular location">
    <subcellularLocation>
        <location evidence="1">Cytoplasm</location>
    </subcellularLocation>
    <subcellularLocation>
        <location evidence="2">Nucleus</location>
        <location evidence="2">Nucleolus</location>
    </subcellularLocation>
</comment>